<dbReference type="EMBL" id="MU864977">
    <property type="protein sequence ID" value="KAK4462136.1"/>
    <property type="molecule type" value="Genomic_DNA"/>
</dbReference>
<dbReference type="InterPro" id="IPR011701">
    <property type="entry name" value="MFS"/>
</dbReference>
<organism evidence="9 10">
    <name type="scientific">Cladorrhinum samala</name>
    <dbReference type="NCBI Taxonomy" id="585594"/>
    <lineage>
        <taxon>Eukaryota</taxon>
        <taxon>Fungi</taxon>
        <taxon>Dikarya</taxon>
        <taxon>Ascomycota</taxon>
        <taxon>Pezizomycotina</taxon>
        <taxon>Sordariomycetes</taxon>
        <taxon>Sordariomycetidae</taxon>
        <taxon>Sordariales</taxon>
        <taxon>Podosporaceae</taxon>
        <taxon>Cladorrhinum</taxon>
    </lineage>
</organism>
<dbReference type="FunFam" id="1.20.1720.10:FF:000012">
    <property type="entry name" value="MFS toxin efflux pump (AflT)"/>
    <property type="match status" value="1"/>
</dbReference>
<feature type="transmembrane region" description="Helical" evidence="7">
    <location>
        <begin position="90"/>
        <end position="108"/>
    </location>
</feature>
<sequence length="572" mass="61490">MLFKKKDTLQVPSSLKDGQGEREPEPEPALEPLATVDTTATEDIVYPSGLRFVLLLSATFASMFLVALDRLIIATAIPEITNTFNSVTDIGWYGSAFLLTNCAFQLVFGKLFAIFSVKGTFLTAVVLFEIGSAVCGAAPNSTAFIIGRAIAGVGAAGIMSGTIVVIVFSVPLHKRPIYQGLFGVVFGLSSILGPLIGGAFTSGVTWRWCFYINLPLGAVTFVLIAVLLHVPGRETTKLPLKDKILQLDLLGNSVFLPGTVALLLALQWGGLDYAWSDRRVIACLVLGVVLLIAFAAIQAWKPDTATIAPRILKQRTMIAGSITAGLTGSHMMVFAYFLPVWFQAIKGASAIGSGIRLLPMLLSLFVASIMSGALTSRIGYYMPSLLMGNCLVSIGAGLLTTLQVDTARGKWIGFQIIYGFGLGLAMQAPNLAAQTVLPKKDVPVGTSFMLFTQLLGGAIFLSVAQNVLNNKLVENMSRLPGFRPSLLMTNGATSLIDQFPEDVRPQALVQYNASLREVFRVGLILACCIILAAVFVEWKSVKKNVDKKKQDIKKEAEQKEEEKTDGDVEKGL</sequence>
<accession>A0AAV9HQZ6</accession>
<dbReference type="PRINTS" id="PR01036">
    <property type="entry name" value="TCRTETB"/>
</dbReference>
<dbReference type="Proteomes" id="UP001321749">
    <property type="component" value="Unassembled WGS sequence"/>
</dbReference>
<dbReference type="GO" id="GO:0005886">
    <property type="term" value="C:plasma membrane"/>
    <property type="evidence" value="ECO:0007669"/>
    <property type="project" value="TreeGrafter"/>
</dbReference>
<comment type="subcellular location">
    <subcellularLocation>
        <location evidence="1">Membrane</location>
        <topology evidence="1">Multi-pass membrane protein</topology>
    </subcellularLocation>
</comment>
<dbReference type="SUPFAM" id="SSF103473">
    <property type="entry name" value="MFS general substrate transporter"/>
    <property type="match status" value="1"/>
</dbReference>
<dbReference type="GO" id="GO:0022857">
    <property type="term" value="F:transmembrane transporter activity"/>
    <property type="evidence" value="ECO:0007669"/>
    <property type="project" value="InterPro"/>
</dbReference>
<evidence type="ECO:0000256" key="1">
    <source>
        <dbReference type="ARBA" id="ARBA00004141"/>
    </source>
</evidence>
<dbReference type="Gene3D" id="1.20.1720.10">
    <property type="entry name" value="Multidrug resistance protein D"/>
    <property type="match status" value="1"/>
</dbReference>
<feature type="region of interest" description="Disordered" evidence="6">
    <location>
        <begin position="1"/>
        <end position="31"/>
    </location>
</feature>
<evidence type="ECO:0000256" key="2">
    <source>
        <dbReference type="ARBA" id="ARBA00022448"/>
    </source>
</evidence>
<dbReference type="AlphaFoldDB" id="A0AAV9HQZ6"/>
<feature type="transmembrane region" description="Helical" evidence="7">
    <location>
        <begin position="52"/>
        <end position="78"/>
    </location>
</feature>
<feature type="transmembrane region" description="Helical" evidence="7">
    <location>
        <begin position="386"/>
        <end position="404"/>
    </location>
</feature>
<keyword evidence="2" id="KW-0813">Transport</keyword>
<comment type="caution">
    <text evidence="9">The sequence shown here is derived from an EMBL/GenBank/DDBJ whole genome shotgun (WGS) entry which is preliminary data.</text>
</comment>
<feature type="transmembrane region" description="Helical" evidence="7">
    <location>
        <begin position="249"/>
        <end position="267"/>
    </location>
</feature>
<feature type="transmembrane region" description="Helical" evidence="7">
    <location>
        <begin position="210"/>
        <end position="228"/>
    </location>
</feature>
<keyword evidence="10" id="KW-1185">Reference proteome</keyword>
<feature type="transmembrane region" description="Helical" evidence="7">
    <location>
        <begin position="354"/>
        <end position="374"/>
    </location>
</feature>
<feature type="region of interest" description="Disordered" evidence="6">
    <location>
        <begin position="544"/>
        <end position="572"/>
    </location>
</feature>
<keyword evidence="3 7" id="KW-0812">Transmembrane</keyword>
<feature type="transmembrane region" description="Helical" evidence="7">
    <location>
        <begin position="518"/>
        <end position="538"/>
    </location>
</feature>
<evidence type="ECO:0000256" key="7">
    <source>
        <dbReference type="SAM" id="Phobius"/>
    </source>
</evidence>
<dbReference type="Gene3D" id="1.20.1250.20">
    <property type="entry name" value="MFS general substrate transporter like domains"/>
    <property type="match status" value="1"/>
</dbReference>
<feature type="transmembrane region" description="Helical" evidence="7">
    <location>
        <begin position="318"/>
        <end position="342"/>
    </location>
</feature>
<evidence type="ECO:0000313" key="9">
    <source>
        <dbReference type="EMBL" id="KAK4462136.1"/>
    </source>
</evidence>
<evidence type="ECO:0000256" key="5">
    <source>
        <dbReference type="ARBA" id="ARBA00023136"/>
    </source>
</evidence>
<dbReference type="CDD" id="cd17502">
    <property type="entry name" value="MFS_Azr1_MDR_like"/>
    <property type="match status" value="1"/>
</dbReference>
<dbReference type="PANTHER" id="PTHR23501:SF153">
    <property type="entry name" value="AFLATOXIN EFFLUX PUMP, PUTATIVE-RELATED"/>
    <property type="match status" value="1"/>
</dbReference>
<dbReference type="InterPro" id="IPR020846">
    <property type="entry name" value="MFS_dom"/>
</dbReference>
<gene>
    <name evidence="9" type="ORF">QBC42DRAFT_286801</name>
</gene>
<keyword evidence="5 7" id="KW-0472">Membrane</keyword>
<keyword evidence="4 7" id="KW-1133">Transmembrane helix</keyword>
<reference evidence="9" key="2">
    <citation type="submission" date="2023-06" db="EMBL/GenBank/DDBJ databases">
        <authorList>
            <consortium name="Lawrence Berkeley National Laboratory"/>
            <person name="Mondo S.J."/>
            <person name="Hensen N."/>
            <person name="Bonometti L."/>
            <person name="Westerberg I."/>
            <person name="Brannstrom I.O."/>
            <person name="Guillou S."/>
            <person name="Cros-Aarteil S."/>
            <person name="Calhoun S."/>
            <person name="Haridas S."/>
            <person name="Kuo A."/>
            <person name="Pangilinan J."/>
            <person name="Riley R."/>
            <person name="Labutti K."/>
            <person name="Andreopoulos B."/>
            <person name="Lipzen A."/>
            <person name="Chen C."/>
            <person name="Yanf M."/>
            <person name="Daum C."/>
            <person name="Ng V."/>
            <person name="Clum A."/>
            <person name="Steindorff A."/>
            <person name="Ohm R."/>
            <person name="Martin F."/>
            <person name="Silar P."/>
            <person name="Natvig D."/>
            <person name="Lalanne C."/>
            <person name="Gautier V."/>
            <person name="Ament-Velasquez S.L."/>
            <person name="Kruys A."/>
            <person name="Hutchinson M.I."/>
            <person name="Powell A.J."/>
            <person name="Barry K."/>
            <person name="Miller A.N."/>
            <person name="Grigoriev I.V."/>
            <person name="Debuchy R."/>
            <person name="Gladieux P."/>
            <person name="Thoren M.H."/>
            <person name="Johannesson H."/>
        </authorList>
    </citation>
    <scope>NUCLEOTIDE SEQUENCE</scope>
    <source>
        <strain evidence="9">PSN324</strain>
    </source>
</reference>
<evidence type="ECO:0000259" key="8">
    <source>
        <dbReference type="PROSITE" id="PS50850"/>
    </source>
</evidence>
<evidence type="ECO:0000256" key="6">
    <source>
        <dbReference type="SAM" id="MobiDB-lite"/>
    </source>
</evidence>
<feature type="transmembrane region" description="Helical" evidence="7">
    <location>
        <begin position="180"/>
        <end position="204"/>
    </location>
</feature>
<feature type="transmembrane region" description="Helical" evidence="7">
    <location>
        <begin position="448"/>
        <end position="468"/>
    </location>
</feature>
<dbReference type="FunFam" id="1.20.1250.20:FF:000196">
    <property type="entry name" value="MFS toxin efflux pump (AflT)"/>
    <property type="match status" value="1"/>
</dbReference>
<dbReference type="PROSITE" id="PS50850">
    <property type="entry name" value="MFS"/>
    <property type="match status" value="1"/>
</dbReference>
<evidence type="ECO:0000313" key="10">
    <source>
        <dbReference type="Proteomes" id="UP001321749"/>
    </source>
</evidence>
<evidence type="ECO:0000256" key="3">
    <source>
        <dbReference type="ARBA" id="ARBA00022692"/>
    </source>
</evidence>
<feature type="transmembrane region" description="Helical" evidence="7">
    <location>
        <begin position="120"/>
        <end position="139"/>
    </location>
</feature>
<feature type="transmembrane region" description="Helical" evidence="7">
    <location>
        <begin position="145"/>
        <end position="168"/>
    </location>
</feature>
<dbReference type="Pfam" id="PF07690">
    <property type="entry name" value="MFS_1"/>
    <property type="match status" value="1"/>
</dbReference>
<feature type="transmembrane region" description="Helical" evidence="7">
    <location>
        <begin position="416"/>
        <end position="436"/>
    </location>
</feature>
<protein>
    <submittedName>
        <fullName evidence="9">Major facilitator superfamily domain-containing protein</fullName>
    </submittedName>
</protein>
<reference evidence="9" key="1">
    <citation type="journal article" date="2023" name="Mol. Phylogenet. Evol.">
        <title>Genome-scale phylogeny and comparative genomics of the fungal order Sordariales.</title>
        <authorList>
            <person name="Hensen N."/>
            <person name="Bonometti L."/>
            <person name="Westerberg I."/>
            <person name="Brannstrom I.O."/>
            <person name="Guillou S."/>
            <person name="Cros-Aarteil S."/>
            <person name="Calhoun S."/>
            <person name="Haridas S."/>
            <person name="Kuo A."/>
            <person name="Mondo S."/>
            <person name="Pangilinan J."/>
            <person name="Riley R."/>
            <person name="LaButti K."/>
            <person name="Andreopoulos B."/>
            <person name="Lipzen A."/>
            <person name="Chen C."/>
            <person name="Yan M."/>
            <person name="Daum C."/>
            <person name="Ng V."/>
            <person name="Clum A."/>
            <person name="Steindorff A."/>
            <person name="Ohm R.A."/>
            <person name="Martin F."/>
            <person name="Silar P."/>
            <person name="Natvig D.O."/>
            <person name="Lalanne C."/>
            <person name="Gautier V."/>
            <person name="Ament-Velasquez S.L."/>
            <person name="Kruys A."/>
            <person name="Hutchinson M.I."/>
            <person name="Powell A.J."/>
            <person name="Barry K."/>
            <person name="Miller A.N."/>
            <person name="Grigoriev I.V."/>
            <person name="Debuchy R."/>
            <person name="Gladieux P."/>
            <person name="Hiltunen Thoren M."/>
            <person name="Johannesson H."/>
        </authorList>
    </citation>
    <scope>NUCLEOTIDE SEQUENCE</scope>
    <source>
        <strain evidence="9">PSN324</strain>
    </source>
</reference>
<evidence type="ECO:0000256" key="4">
    <source>
        <dbReference type="ARBA" id="ARBA00022989"/>
    </source>
</evidence>
<proteinExistence type="predicted"/>
<name>A0AAV9HQZ6_9PEZI</name>
<feature type="domain" description="Major facilitator superfamily (MFS) profile" evidence="8">
    <location>
        <begin position="55"/>
        <end position="544"/>
    </location>
</feature>
<dbReference type="PANTHER" id="PTHR23501">
    <property type="entry name" value="MAJOR FACILITATOR SUPERFAMILY"/>
    <property type="match status" value="1"/>
</dbReference>
<dbReference type="InterPro" id="IPR036259">
    <property type="entry name" value="MFS_trans_sf"/>
</dbReference>
<feature type="transmembrane region" description="Helical" evidence="7">
    <location>
        <begin position="279"/>
        <end position="297"/>
    </location>
</feature>